<sequence length="566" mass="64086">MEIALSAFLGEIVQRSISFFIDRLSSKEASPCLPSDEALRRKLLRVRIIVEEAEGRQIKNTAMLEQLKLLQAGMYRGYYVLDNFRYRDYQAHNCKSDHGAPASRHSFALSKFNPAKRVQLRGEGSRGHHGDDLDKMIFSLRDGCRVKHQSHGSGDRDGKVLFIVEVNGDLLRVRIVVEEAEGRHIKNTAMLEQLKLLQVGMYRGYYVLDTFRYRDYQAHNCKHDHGARVSSHSFGLSKFNPAKCVQLCGGGSRGHHGGEKELQQVIGSLEVTITDASEFIMFLKGCPPLYRRPYSTHLVLEKTMFGRHVEMEYIVNFLKTSSVEDFDVLPVVGPIQVGKSTLIEHACADERVRAAFSQIVYAPNGGKVVICSRSDKIERFGTSRALKMEYLSQEAYWYRFRALAFGSKNPDDEPKLASMAMEIAARLTDVFIAGNVTASMLRDNFSVRFWRKALSCATEVSKRNHFKFGAQPSQRRELVHILNGSGDYCIVFNDYQIVSGQDKVPKITFQEIMSGSVAPRGKFDAVAWRSSIPPHYSYIFSCEIHKAPQLDARKKRVYRATVDSNP</sequence>
<dbReference type="Proteomes" id="UP000324897">
    <property type="component" value="Chromosome 6"/>
</dbReference>
<evidence type="ECO:0000313" key="1">
    <source>
        <dbReference type="EMBL" id="TVU49972.1"/>
    </source>
</evidence>
<dbReference type="PANTHER" id="PTHR33377:SF62">
    <property type="entry name" value="OS10G0133166 PROTEIN"/>
    <property type="match status" value="1"/>
</dbReference>
<dbReference type="AlphaFoldDB" id="A0A5J9WMP7"/>
<evidence type="ECO:0000313" key="2">
    <source>
        <dbReference type="Proteomes" id="UP000324897"/>
    </source>
</evidence>
<organism evidence="1 2">
    <name type="scientific">Eragrostis curvula</name>
    <name type="common">weeping love grass</name>
    <dbReference type="NCBI Taxonomy" id="38414"/>
    <lineage>
        <taxon>Eukaryota</taxon>
        <taxon>Viridiplantae</taxon>
        <taxon>Streptophyta</taxon>
        <taxon>Embryophyta</taxon>
        <taxon>Tracheophyta</taxon>
        <taxon>Spermatophyta</taxon>
        <taxon>Magnoliopsida</taxon>
        <taxon>Liliopsida</taxon>
        <taxon>Poales</taxon>
        <taxon>Poaceae</taxon>
        <taxon>PACMAD clade</taxon>
        <taxon>Chloridoideae</taxon>
        <taxon>Eragrostideae</taxon>
        <taxon>Eragrostidinae</taxon>
        <taxon>Eragrostis</taxon>
    </lineage>
</organism>
<accession>A0A5J9WMP7</accession>
<reference evidence="1 2" key="1">
    <citation type="journal article" date="2019" name="Sci. Rep.">
        <title>A high-quality genome of Eragrostis curvula grass provides insights into Poaceae evolution and supports new strategies to enhance forage quality.</title>
        <authorList>
            <person name="Carballo J."/>
            <person name="Santos B.A.C.M."/>
            <person name="Zappacosta D."/>
            <person name="Garbus I."/>
            <person name="Selva J.P."/>
            <person name="Gallo C.A."/>
            <person name="Diaz A."/>
            <person name="Albertini E."/>
            <person name="Caccamo M."/>
            <person name="Echenique V."/>
        </authorList>
    </citation>
    <scope>NUCLEOTIDE SEQUENCE [LARGE SCALE GENOMIC DNA]</scope>
    <source>
        <strain evidence="2">cv. Victoria</strain>
        <tissue evidence="1">Leaf</tissue>
    </source>
</reference>
<dbReference type="OrthoDB" id="638757at2759"/>
<evidence type="ECO:0008006" key="3">
    <source>
        <dbReference type="Google" id="ProtNLM"/>
    </source>
</evidence>
<dbReference type="EMBL" id="RWGY01000002">
    <property type="protein sequence ID" value="TVU49972.1"/>
    <property type="molecule type" value="Genomic_DNA"/>
</dbReference>
<dbReference type="InterPro" id="IPR027417">
    <property type="entry name" value="P-loop_NTPase"/>
</dbReference>
<feature type="non-terminal residue" evidence="1">
    <location>
        <position position="566"/>
    </location>
</feature>
<protein>
    <recommendedName>
        <fullName evidence="3">Rx N-terminal domain-containing protein</fullName>
    </recommendedName>
</protein>
<dbReference type="PANTHER" id="PTHR33377">
    <property type="entry name" value="OS10G0134700 PROTEIN-RELATED"/>
    <property type="match status" value="1"/>
</dbReference>
<comment type="caution">
    <text evidence="1">The sequence shown here is derived from an EMBL/GenBank/DDBJ whole genome shotgun (WGS) entry which is preliminary data.</text>
</comment>
<dbReference type="SUPFAM" id="SSF52540">
    <property type="entry name" value="P-loop containing nucleoside triphosphate hydrolases"/>
    <property type="match status" value="1"/>
</dbReference>
<keyword evidence="2" id="KW-1185">Reference proteome</keyword>
<proteinExistence type="predicted"/>
<name>A0A5J9WMP7_9POAL</name>
<gene>
    <name evidence="1" type="ORF">EJB05_01320</name>
</gene>
<dbReference type="Gramene" id="TVU49972">
    <property type="protein sequence ID" value="TVU49972"/>
    <property type="gene ID" value="EJB05_01320"/>
</dbReference>